<dbReference type="Pfam" id="PF05916">
    <property type="entry name" value="Sld5"/>
    <property type="match status" value="1"/>
</dbReference>
<dbReference type="GO" id="GO:0000811">
    <property type="term" value="C:GINS complex"/>
    <property type="evidence" value="ECO:0007669"/>
    <property type="project" value="TreeGrafter"/>
</dbReference>
<name>A0A8H7RA77_9FUNG</name>
<evidence type="ECO:0000313" key="7">
    <source>
        <dbReference type="Proteomes" id="UP000603453"/>
    </source>
</evidence>
<evidence type="ECO:0000256" key="4">
    <source>
        <dbReference type="SAM" id="MobiDB-lite"/>
    </source>
</evidence>
<feature type="region of interest" description="Disordered" evidence="4">
    <location>
        <begin position="226"/>
        <end position="288"/>
    </location>
</feature>
<keyword evidence="3" id="KW-0539">Nucleus</keyword>
<accession>A0A8H7RA77</accession>
<evidence type="ECO:0000256" key="2">
    <source>
        <dbReference type="ARBA" id="ARBA00022705"/>
    </source>
</evidence>
<comment type="subcellular location">
    <subcellularLocation>
        <location evidence="1">Nucleus</location>
    </subcellularLocation>
</comment>
<dbReference type="Proteomes" id="UP000603453">
    <property type="component" value="Unassembled WGS sequence"/>
</dbReference>
<dbReference type="InterPro" id="IPR036224">
    <property type="entry name" value="GINS_bundle-like_dom_sf"/>
</dbReference>
<protein>
    <recommendedName>
        <fullName evidence="5">GINS subunit domain-containing protein</fullName>
    </recommendedName>
</protein>
<dbReference type="PANTHER" id="PTHR21206:SF0">
    <property type="entry name" value="DNA REPLICATION COMPLEX GINS PROTEIN SLD5"/>
    <property type="match status" value="1"/>
</dbReference>
<evidence type="ECO:0000313" key="6">
    <source>
        <dbReference type="EMBL" id="KAG2207018.1"/>
    </source>
</evidence>
<gene>
    <name evidence="6" type="ORF">INT47_008487</name>
</gene>
<evidence type="ECO:0000256" key="1">
    <source>
        <dbReference type="ARBA" id="ARBA00004123"/>
    </source>
</evidence>
<dbReference type="AlphaFoldDB" id="A0A8H7RA77"/>
<dbReference type="InterPro" id="IPR038749">
    <property type="entry name" value="Sld5_GINS_A"/>
</dbReference>
<feature type="domain" description="GINS subunit" evidence="5">
    <location>
        <begin position="97"/>
        <end position="163"/>
    </location>
</feature>
<organism evidence="6 7">
    <name type="scientific">Mucor saturninus</name>
    <dbReference type="NCBI Taxonomy" id="64648"/>
    <lineage>
        <taxon>Eukaryota</taxon>
        <taxon>Fungi</taxon>
        <taxon>Fungi incertae sedis</taxon>
        <taxon>Mucoromycota</taxon>
        <taxon>Mucoromycotina</taxon>
        <taxon>Mucoromycetes</taxon>
        <taxon>Mucorales</taxon>
        <taxon>Mucorineae</taxon>
        <taxon>Mucoraceae</taxon>
        <taxon>Mucor</taxon>
    </lineage>
</organism>
<feature type="compositionally biased region" description="Basic and acidic residues" evidence="4">
    <location>
        <begin position="242"/>
        <end position="267"/>
    </location>
</feature>
<comment type="caution">
    <text evidence="6">The sequence shown here is derived from an EMBL/GenBank/DDBJ whole genome shotgun (WGS) entry which is preliminary data.</text>
</comment>
<dbReference type="InterPro" id="IPR008591">
    <property type="entry name" value="GINS_Sld5"/>
</dbReference>
<dbReference type="SUPFAM" id="SSF158573">
    <property type="entry name" value="GINS helical bundle-like"/>
    <property type="match status" value="1"/>
</dbReference>
<reference evidence="6" key="1">
    <citation type="submission" date="2020-12" db="EMBL/GenBank/DDBJ databases">
        <title>Metabolic potential, ecology and presence of endohyphal bacteria is reflected in genomic diversity of Mucoromycotina.</title>
        <authorList>
            <person name="Muszewska A."/>
            <person name="Okrasinska A."/>
            <person name="Steczkiewicz K."/>
            <person name="Drgas O."/>
            <person name="Orlowska M."/>
            <person name="Perlinska-Lenart U."/>
            <person name="Aleksandrzak-Piekarczyk T."/>
            <person name="Szatraj K."/>
            <person name="Zielenkiewicz U."/>
            <person name="Pilsyk S."/>
            <person name="Malc E."/>
            <person name="Mieczkowski P."/>
            <person name="Kruszewska J.S."/>
            <person name="Biernat P."/>
            <person name="Pawlowska J."/>
        </authorList>
    </citation>
    <scope>NUCLEOTIDE SEQUENCE</scope>
    <source>
        <strain evidence="6">WA0000017839</strain>
    </source>
</reference>
<feature type="compositionally biased region" description="Polar residues" evidence="4">
    <location>
        <begin position="1"/>
        <end position="24"/>
    </location>
</feature>
<evidence type="ECO:0000256" key="3">
    <source>
        <dbReference type="ARBA" id="ARBA00023242"/>
    </source>
</evidence>
<dbReference type="Gene3D" id="1.20.58.1030">
    <property type="match status" value="1"/>
</dbReference>
<dbReference type="GO" id="GO:0006261">
    <property type="term" value="P:DNA-templated DNA replication"/>
    <property type="evidence" value="ECO:0007669"/>
    <property type="project" value="InterPro"/>
</dbReference>
<dbReference type="EMBL" id="JAEPRD010000027">
    <property type="protein sequence ID" value="KAG2207018.1"/>
    <property type="molecule type" value="Genomic_DNA"/>
</dbReference>
<feature type="region of interest" description="Disordered" evidence="4">
    <location>
        <begin position="1"/>
        <end position="26"/>
    </location>
</feature>
<dbReference type="OrthoDB" id="338231at2759"/>
<keyword evidence="7" id="KW-1185">Reference proteome</keyword>
<evidence type="ECO:0000259" key="5">
    <source>
        <dbReference type="Pfam" id="PF05916"/>
    </source>
</evidence>
<dbReference type="InterPro" id="IPR021151">
    <property type="entry name" value="GINS_A"/>
</dbReference>
<dbReference type="GO" id="GO:0000727">
    <property type="term" value="P:double-strand break repair via break-induced replication"/>
    <property type="evidence" value="ECO:0007669"/>
    <property type="project" value="TreeGrafter"/>
</dbReference>
<dbReference type="PANTHER" id="PTHR21206">
    <property type="entry name" value="SLD5 PROTEIN"/>
    <property type="match status" value="1"/>
</dbReference>
<sequence>MSNNVNSEDTLNSSNPTISNNSRSSIDHGFKTPSIGLYGEAGKLVQVAAESIPQLMLVWMNERNAPELLPYERALVEPLIDAIEKQAEYIMDKVDDKLMIMIFQTEIERIKYLIKSYLRTRLFKMEKYSLYILRRTDLQELLSSQEIIYVRRYQELIESHNHNSFLHQIPLSQHRQDEKSGDMNMVVEPNFEAAVFCKALVTVGEIDLVRRSKEARQHPELVSSGYGTVDLPWSTDEPPAVADEKKEKKQSTEKSDQRNTDVKEHNFCGHTVRHGYPTRSVKRDLNNI</sequence>
<proteinExistence type="predicted"/>
<keyword evidence="2" id="KW-0235">DNA replication</keyword>
<dbReference type="CDD" id="cd11711">
    <property type="entry name" value="GINS_A_Sld5"/>
    <property type="match status" value="1"/>
</dbReference>